<dbReference type="OrthoDB" id="9792500at2"/>
<feature type="domain" description="UspA" evidence="2">
    <location>
        <begin position="202"/>
        <end position="272"/>
    </location>
</feature>
<reference evidence="3 4" key="1">
    <citation type="submission" date="2019-01" db="EMBL/GenBank/DDBJ databases">
        <authorList>
            <person name="Chen W.-M."/>
        </authorList>
    </citation>
    <scope>NUCLEOTIDE SEQUENCE [LARGE SCALE GENOMIC DNA]</scope>
    <source>
        <strain evidence="3 4">ICH-3</strain>
    </source>
</reference>
<comment type="similarity">
    <text evidence="1">Belongs to the universal stress protein A family.</text>
</comment>
<dbReference type="RefSeq" id="WP_128197724.1">
    <property type="nucleotide sequence ID" value="NZ_SACT01000002.1"/>
</dbReference>
<evidence type="ECO:0000313" key="4">
    <source>
        <dbReference type="Proteomes" id="UP000288178"/>
    </source>
</evidence>
<dbReference type="Pfam" id="PF00582">
    <property type="entry name" value="Usp"/>
    <property type="match status" value="2"/>
</dbReference>
<sequence length="278" mass="29384">MSAEAVRAPFERLLLATEHSEYDHGAETLGLALARHCGLPLPVVMPVISNPEYEATTPQAAARADGAAAERRQAFVGEAAAAGITLDLQVRHGLQLWREIVEQARDLGSELLVIRRRGRPGLLANVLIGDMVSKVLAHAPCPVLVCPRAARMWQQRVLVSLAPGEPDDGPLRVAAGIARRCGLPLTLLSVGPESLRAGLEVQARAWRAGGLTVDVVLRDGAPHREIVDAARTLGADLVVVGRHGGDFLGRAWIGGTAQKVVGLAEHPVLVVPPATDSP</sequence>
<dbReference type="AlphaFoldDB" id="A0A437JXM1"/>
<proteinExistence type="inferred from homology"/>
<evidence type="ECO:0000256" key="1">
    <source>
        <dbReference type="ARBA" id="ARBA00008791"/>
    </source>
</evidence>
<dbReference type="Gene3D" id="3.40.50.620">
    <property type="entry name" value="HUPs"/>
    <property type="match status" value="2"/>
</dbReference>
<evidence type="ECO:0000259" key="2">
    <source>
        <dbReference type="Pfam" id="PF00582"/>
    </source>
</evidence>
<dbReference type="PANTHER" id="PTHR46268:SF6">
    <property type="entry name" value="UNIVERSAL STRESS PROTEIN UP12"/>
    <property type="match status" value="1"/>
</dbReference>
<organism evidence="3 4">
    <name type="scientific">Rubrivivax albus</name>
    <dbReference type="NCBI Taxonomy" id="2499835"/>
    <lineage>
        <taxon>Bacteria</taxon>
        <taxon>Pseudomonadati</taxon>
        <taxon>Pseudomonadota</taxon>
        <taxon>Betaproteobacteria</taxon>
        <taxon>Burkholderiales</taxon>
        <taxon>Sphaerotilaceae</taxon>
        <taxon>Rubrivivax</taxon>
    </lineage>
</organism>
<dbReference type="InterPro" id="IPR014729">
    <property type="entry name" value="Rossmann-like_a/b/a_fold"/>
</dbReference>
<dbReference type="PANTHER" id="PTHR46268">
    <property type="entry name" value="STRESS RESPONSE PROTEIN NHAX"/>
    <property type="match status" value="1"/>
</dbReference>
<name>A0A437JXM1_9BURK</name>
<dbReference type="EMBL" id="SACT01000002">
    <property type="protein sequence ID" value="RVT52421.1"/>
    <property type="molecule type" value="Genomic_DNA"/>
</dbReference>
<dbReference type="InterPro" id="IPR006016">
    <property type="entry name" value="UspA"/>
</dbReference>
<evidence type="ECO:0000313" key="3">
    <source>
        <dbReference type="EMBL" id="RVT52421.1"/>
    </source>
</evidence>
<dbReference type="PRINTS" id="PR01438">
    <property type="entry name" value="UNVRSLSTRESS"/>
</dbReference>
<dbReference type="SUPFAM" id="SSF52402">
    <property type="entry name" value="Adenine nucleotide alpha hydrolases-like"/>
    <property type="match status" value="2"/>
</dbReference>
<accession>A0A437JXM1</accession>
<protein>
    <submittedName>
        <fullName evidence="3">Universal stress protein</fullName>
    </submittedName>
</protein>
<gene>
    <name evidence="3" type="ORF">ENE75_08260</name>
</gene>
<keyword evidence="4" id="KW-1185">Reference proteome</keyword>
<feature type="domain" description="UspA" evidence="2">
    <location>
        <begin position="10"/>
        <end position="147"/>
    </location>
</feature>
<comment type="caution">
    <text evidence="3">The sequence shown here is derived from an EMBL/GenBank/DDBJ whole genome shotgun (WGS) entry which is preliminary data.</text>
</comment>
<dbReference type="InterPro" id="IPR006015">
    <property type="entry name" value="Universal_stress_UspA"/>
</dbReference>
<dbReference type="CDD" id="cd00293">
    <property type="entry name" value="USP-like"/>
    <property type="match status" value="2"/>
</dbReference>
<dbReference type="Proteomes" id="UP000288178">
    <property type="component" value="Unassembled WGS sequence"/>
</dbReference>